<name>A0AA88DVR0_FICCA</name>
<protein>
    <submittedName>
        <fullName evidence="2">Uncharacterized protein</fullName>
    </submittedName>
</protein>
<keyword evidence="3" id="KW-1185">Reference proteome</keyword>
<comment type="caution">
    <text evidence="2">The sequence shown here is derived from an EMBL/GenBank/DDBJ whole genome shotgun (WGS) entry which is preliminary data.</text>
</comment>
<feature type="compositionally biased region" description="Basic and acidic residues" evidence="1">
    <location>
        <begin position="131"/>
        <end position="144"/>
    </location>
</feature>
<dbReference type="AlphaFoldDB" id="A0AA88DVR0"/>
<gene>
    <name evidence="2" type="ORF">TIFTF001_031089</name>
</gene>
<evidence type="ECO:0000313" key="3">
    <source>
        <dbReference type="Proteomes" id="UP001187192"/>
    </source>
</evidence>
<accession>A0AA88DVR0</accession>
<evidence type="ECO:0000313" key="2">
    <source>
        <dbReference type="EMBL" id="GMN61990.1"/>
    </source>
</evidence>
<sequence length="144" mass="16300">MEIATKTEIVCHQSPYQISPRMEIMISKVSKLPSLELADEALTPSPALSLSTAEDLGLSLCRHCRNSTVAIFALRVCRISEAHNNPLVAVASPRSSTVYTKTTGTIAVVEIICRRCKTTIKEERERRKKETRREWEKEQDWRDG</sequence>
<organism evidence="2 3">
    <name type="scientific">Ficus carica</name>
    <name type="common">Common fig</name>
    <dbReference type="NCBI Taxonomy" id="3494"/>
    <lineage>
        <taxon>Eukaryota</taxon>
        <taxon>Viridiplantae</taxon>
        <taxon>Streptophyta</taxon>
        <taxon>Embryophyta</taxon>
        <taxon>Tracheophyta</taxon>
        <taxon>Spermatophyta</taxon>
        <taxon>Magnoliopsida</taxon>
        <taxon>eudicotyledons</taxon>
        <taxon>Gunneridae</taxon>
        <taxon>Pentapetalae</taxon>
        <taxon>rosids</taxon>
        <taxon>fabids</taxon>
        <taxon>Rosales</taxon>
        <taxon>Moraceae</taxon>
        <taxon>Ficeae</taxon>
        <taxon>Ficus</taxon>
    </lineage>
</organism>
<evidence type="ECO:0000256" key="1">
    <source>
        <dbReference type="SAM" id="MobiDB-lite"/>
    </source>
</evidence>
<proteinExistence type="predicted"/>
<feature type="region of interest" description="Disordered" evidence="1">
    <location>
        <begin position="123"/>
        <end position="144"/>
    </location>
</feature>
<reference evidence="2" key="1">
    <citation type="submission" date="2023-07" db="EMBL/GenBank/DDBJ databases">
        <title>draft genome sequence of fig (Ficus carica).</title>
        <authorList>
            <person name="Takahashi T."/>
            <person name="Nishimura K."/>
        </authorList>
    </citation>
    <scope>NUCLEOTIDE SEQUENCE</scope>
</reference>
<dbReference type="Proteomes" id="UP001187192">
    <property type="component" value="Unassembled WGS sequence"/>
</dbReference>
<dbReference type="EMBL" id="BTGU01000121">
    <property type="protein sequence ID" value="GMN61990.1"/>
    <property type="molecule type" value="Genomic_DNA"/>
</dbReference>